<dbReference type="PRINTS" id="PR00455">
    <property type="entry name" value="HTHTETR"/>
</dbReference>
<evidence type="ECO:0000256" key="1">
    <source>
        <dbReference type="ARBA" id="ARBA00022491"/>
    </source>
</evidence>
<keyword evidence="4" id="KW-0804">Transcription</keyword>
<dbReference type="PANTHER" id="PTHR30055">
    <property type="entry name" value="HTH-TYPE TRANSCRIPTIONAL REGULATOR RUTR"/>
    <property type="match status" value="1"/>
</dbReference>
<dbReference type="GO" id="GO:0003700">
    <property type="term" value="F:DNA-binding transcription factor activity"/>
    <property type="evidence" value="ECO:0007669"/>
    <property type="project" value="TreeGrafter"/>
</dbReference>
<dbReference type="Proteomes" id="UP000266506">
    <property type="component" value="Unassembled WGS sequence"/>
</dbReference>
<evidence type="ECO:0000256" key="4">
    <source>
        <dbReference type="ARBA" id="ARBA00023163"/>
    </source>
</evidence>
<dbReference type="PANTHER" id="PTHR30055:SF175">
    <property type="entry name" value="HTH-TYPE TRANSCRIPTIONAL REPRESSOR KSTR2"/>
    <property type="match status" value="1"/>
</dbReference>
<feature type="DNA-binding region" description="H-T-H motif" evidence="5">
    <location>
        <begin position="29"/>
        <end position="48"/>
    </location>
</feature>
<keyword evidence="3 5" id="KW-0238">DNA-binding</keyword>
<reference evidence="7 8" key="1">
    <citation type="submission" date="2018-08" db="EMBL/GenBank/DDBJ databases">
        <title>Genomic Encyclopedia of Archaeal and Bacterial Type Strains, Phase II (KMG-II): from individual species to whole genera.</title>
        <authorList>
            <person name="Goeker M."/>
        </authorList>
    </citation>
    <scope>NUCLEOTIDE SEQUENCE [LARGE SCALE GENOMIC DNA]</scope>
    <source>
        <strain evidence="7 8">ATCC 27112</strain>
    </source>
</reference>
<dbReference type="InterPro" id="IPR023772">
    <property type="entry name" value="DNA-bd_HTH_TetR-type_CS"/>
</dbReference>
<proteinExistence type="predicted"/>
<evidence type="ECO:0000313" key="7">
    <source>
        <dbReference type="EMBL" id="RIA78107.1"/>
    </source>
</evidence>
<dbReference type="AlphaFoldDB" id="A0A397S2B7"/>
<comment type="caution">
    <text evidence="7">The sequence shown here is derived from an EMBL/GenBank/DDBJ whole genome shotgun (WGS) entry which is preliminary data.</text>
</comment>
<sequence>MNKMKDKAKAFIIDEACRMFLQNSIAGVTMSDIAKEVGVGDATMYRYFGSKQKIIMSVAVKLAKEVYEKYFQDQGNKTGYEKIKDFYYSYLEVFKNHNSYFAFVREFDAFFLTEAKEKVDYEQEIDLFKNKFVEAYVWGAQDGTIKKIDNVELFYYSTTHALLNLCKTLSYSGALISQDERTSKEDEIKTLIDIYLYRVANK</sequence>
<evidence type="ECO:0000256" key="3">
    <source>
        <dbReference type="ARBA" id="ARBA00023125"/>
    </source>
</evidence>
<dbReference type="OrthoDB" id="881297at2"/>
<protein>
    <submittedName>
        <fullName evidence="7">TetR family transcriptional regulator</fullName>
    </submittedName>
</protein>
<dbReference type="Pfam" id="PF00440">
    <property type="entry name" value="TetR_N"/>
    <property type="match status" value="1"/>
</dbReference>
<evidence type="ECO:0000256" key="2">
    <source>
        <dbReference type="ARBA" id="ARBA00023015"/>
    </source>
</evidence>
<keyword evidence="1" id="KW-0678">Repressor</keyword>
<dbReference type="InParanoid" id="A0A397S2B7"/>
<organism evidence="7 8">
    <name type="scientific">Anaeroplasma bactoclasticum</name>
    <dbReference type="NCBI Taxonomy" id="2088"/>
    <lineage>
        <taxon>Bacteria</taxon>
        <taxon>Bacillati</taxon>
        <taxon>Mycoplasmatota</taxon>
        <taxon>Mollicutes</taxon>
        <taxon>Anaeroplasmatales</taxon>
        <taxon>Anaeroplasmataceae</taxon>
        <taxon>Anaeroplasma</taxon>
    </lineage>
</organism>
<evidence type="ECO:0000256" key="5">
    <source>
        <dbReference type="PROSITE-ProRule" id="PRU00335"/>
    </source>
</evidence>
<dbReference type="PROSITE" id="PS01081">
    <property type="entry name" value="HTH_TETR_1"/>
    <property type="match status" value="1"/>
</dbReference>
<dbReference type="GO" id="GO:0000976">
    <property type="term" value="F:transcription cis-regulatory region binding"/>
    <property type="evidence" value="ECO:0007669"/>
    <property type="project" value="TreeGrafter"/>
</dbReference>
<dbReference type="InterPro" id="IPR009057">
    <property type="entry name" value="Homeodomain-like_sf"/>
</dbReference>
<dbReference type="Gene3D" id="1.10.357.10">
    <property type="entry name" value="Tetracycline Repressor, domain 2"/>
    <property type="match status" value="1"/>
</dbReference>
<keyword evidence="8" id="KW-1185">Reference proteome</keyword>
<feature type="domain" description="HTH tetR-type" evidence="6">
    <location>
        <begin position="6"/>
        <end position="66"/>
    </location>
</feature>
<dbReference type="PROSITE" id="PS50977">
    <property type="entry name" value="HTH_TETR_2"/>
    <property type="match status" value="1"/>
</dbReference>
<dbReference type="InterPro" id="IPR050109">
    <property type="entry name" value="HTH-type_TetR-like_transc_reg"/>
</dbReference>
<evidence type="ECO:0000259" key="6">
    <source>
        <dbReference type="PROSITE" id="PS50977"/>
    </source>
</evidence>
<dbReference type="RefSeq" id="WP_119015587.1">
    <property type="nucleotide sequence ID" value="NZ_QXEV01000003.1"/>
</dbReference>
<dbReference type="EMBL" id="QXEV01000003">
    <property type="protein sequence ID" value="RIA78107.1"/>
    <property type="molecule type" value="Genomic_DNA"/>
</dbReference>
<evidence type="ECO:0000313" key="8">
    <source>
        <dbReference type="Proteomes" id="UP000266506"/>
    </source>
</evidence>
<dbReference type="SUPFAM" id="SSF46689">
    <property type="entry name" value="Homeodomain-like"/>
    <property type="match status" value="1"/>
</dbReference>
<name>A0A397S2B7_9MOLU</name>
<dbReference type="InterPro" id="IPR001647">
    <property type="entry name" value="HTH_TetR"/>
</dbReference>
<accession>A0A397S2B7</accession>
<gene>
    <name evidence="7" type="ORF">EI71_00419</name>
</gene>
<keyword evidence="2" id="KW-0805">Transcription regulation</keyword>